<comment type="caution">
    <text evidence="6">The sequence shown here is derived from an EMBL/GenBank/DDBJ whole genome shotgun (WGS) entry which is preliminary data.</text>
</comment>
<dbReference type="PANTHER" id="PTHR43280:SF2">
    <property type="entry name" value="HTH-TYPE TRANSCRIPTIONAL REGULATOR EXSA"/>
    <property type="match status" value="1"/>
</dbReference>
<accession>A0A919XD94</accession>
<proteinExistence type="predicted"/>
<dbReference type="SMART" id="SM00342">
    <property type="entry name" value="HTH_ARAC"/>
    <property type="match status" value="1"/>
</dbReference>
<dbReference type="RefSeq" id="WP_244873083.1">
    <property type="nucleotide sequence ID" value="NZ_BORQ01000001.1"/>
</dbReference>
<feature type="transmembrane region" description="Helical" evidence="4">
    <location>
        <begin position="286"/>
        <end position="304"/>
    </location>
</feature>
<evidence type="ECO:0000256" key="4">
    <source>
        <dbReference type="SAM" id="Phobius"/>
    </source>
</evidence>
<keyword evidence="3" id="KW-0804">Transcription</keyword>
<evidence type="ECO:0000256" key="2">
    <source>
        <dbReference type="ARBA" id="ARBA00023125"/>
    </source>
</evidence>
<dbReference type="Pfam" id="PF12833">
    <property type="entry name" value="HTH_18"/>
    <property type="match status" value="1"/>
</dbReference>
<evidence type="ECO:0000256" key="1">
    <source>
        <dbReference type="ARBA" id="ARBA00023015"/>
    </source>
</evidence>
<sequence length="735" mass="85368">MRPLFKSTYVRIFLWSCILITVIIIPFSLFLVQRFSDYASSQIGYINRDRIEETLDRTEFILAKLKWYGLNMYEDQTIQNWIYSKGDDPLLDAAALQTLSKYLSKESFFEGAYLFNMRREKVMDFKVGLLPFSEFSDQVILERVKRQDPFLLRYFHYESGGKSYISLVIPPSYVKKEHYGYLVVLLNAQVLQNYLLSGEGSEESDTDYRVTLIDRSGQAVLGQTDENVMESVRDARTGAKKGSYELKADGQTLYVNYADLDSQDWTLYSLSGMEQFRQQVARFQETIVLGSILLLIVLLLAVLWNSHVFFKPFRTLAAQIHGKHGVQAKSDMDAIRQSVVLLRDHSPLIKSEYLRRWILQGRLGNSAWETLSRESDILEFEWIRMAVVKIDAFYETTERYDFASQRLLKYAIGNIAEEVLSAKDRAIEVVDFGDDHLLLLVGMADQAADFMDDLGQLSRMVNRFIQLKITIACSSVRHVRDDLRTVYDDLCELTLLKFLSGDDKIYTEQEYERYADLPYQPDDTLLDLLIQSIRSGKEESSFQLLEQWFARLQTMKYSECQFQLKLMFFSFVKSFSKLTTVHNVKGIENHLKKFATLEDIHLWMKTEISRIISLLGDQKSLNRKGKVVEEMIEYIRYHIHDPRLSVESIADHIELSAKYSRQLFLDHYGMSLSNYILNMRIEKVKELLTKTDMSVAEIAQQAGFQTKSHFFTAFKKATGMTPAQYRCRQMDEVSG</sequence>
<dbReference type="PANTHER" id="PTHR43280">
    <property type="entry name" value="ARAC-FAMILY TRANSCRIPTIONAL REGULATOR"/>
    <property type="match status" value="1"/>
</dbReference>
<keyword evidence="1" id="KW-0805">Transcription regulation</keyword>
<feature type="transmembrane region" description="Helical" evidence="4">
    <location>
        <begin position="12"/>
        <end position="32"/>
    </location>
</feature>
<keyword evidence="2" id="KW-0238">DNA-binding</keyword>
<protein>
    <recommendedName>
        <fullName evidence="5">HTH araC/xylS-type domain-containing protein</fullName>
    </recommendedName>
</protein>
<keyword evidence="7" id="KW-1185">Reference proteome</keyword>
<evidence type="ECO:0000259" key="5">
    <source>
        <dbReference type="PROSITE" id="PS01124"/>
    </source>
</evidence>
<dbReference type="PROSITE" id="PS01124">
    <property type="entry name" value="HTH_ARAC_FAMILY_2"/>
    <property type="match status" value="1"/>
</dbReference>
<gene>
    <name evidence="6" type="ORF">J2TS6_15500</name>
</gene>
<dbReference type="InterPro" id="IPR009057">
    <property type="entry name" value="Homeodomain-like_sf"/>
</dbReference>
<organism evidence="6 7">
    <name type="scientific">Paenibacillus albilobatus</name>
    <dbReference type="NCBI Taxonomy" id="2716884"/>
    <lineage>
        <taxon>Bacteria</taxon>
        <taxon>Bacillati</taxon>
        <taxon>Bacillota</taxon>
        <taxon>Bacilli</taxon>
        <taxon>Bacillales</taxon>
        <taxon>Paenibacillaceae</taxon>
        <taxon>Paenibacillus</taxon>
    </lineage>
</organism>
<dbReference type="Gene3D" id="1.10.10.60">
    <property type="entry name" value="Homeodomain-like"/>
    <property type="match status" value="2"/>
</dbReference>
<evidence type="ECO:0000313" key="6">
    <source>
        <dbReference type="EMBL" id="GIO30409.1"/>
    </source>
</evidence>
<dbReference type="InterPro" id="IPR018060">
    <property type="entry name" value="HTH_AraC"/>
</dbReference>
<evidence type="ECO:0000256" key="3">
    <source>
        <dbReference type="ARBA" id="ARBA00023163"/>
    </source>
</evidence>
<dbReference type="EMBL" id="BORQ01000001">
    <property type="protein sequence ID" value="GIO30409.1"/>
    <property type="molecule type" value="Genomic_DNA"/>
</dbReference>
<dbReference type="GO" id="GO:0003700">
    <property type="term" value="F:DNA-binding transcription factor activity"/>
    <property type="evidence" value="ECO:0007669"/>
    <property type="project" value="InterPro"/>
</dbReference>
<dbReference type="InterPro" id="IPR020449">
    <property type="entry name" value="Tscrpt_reg_AraC-type_HTH"/>
</dbReference>
<name>A0A919XD94_9BACL</name>
<dbReference type="GO" id="GO:0043565">
    <property type="term" value="F:sequence-specific DNA binding"/>
    <property type="evidence" value="ECO:0007669"/>
    <property type="project" value="InterPro"/>
</dbReference>
<dbReference type="PRINTS" id="PR00032">
    <property type="entry name" value="HTHARAC"/>
</dbReference>
<reference evidence="6" key="1">
    <citation type="submission" date="2021-03" db="EMBL/GenBank/DDBJ databases">
        <title>Antimicrobial resistance genes in bacteria isolated from Japanese honey, and their potential for conferring macrolide and lincosamide resistance in the American foulbrood pathogen Paenibacillus larvae.</title>
        <authorList>
            <person name="Okamoto M."/>
            <person name="Kumagai M."/>
            <person name="Kanamori H."/>
            <person name="Takamatsu D."/>
        </authorList>
    </citation>
    <scope>NUCLEOTIDE SEQUENCE</scope>
    <source>
        <strain evidence="6">J2TS6</strain>
    </source>
</reference>
<dbReference type="InterPro" id="IPR018062">
    <property type="entry name" value="HTH_AraC-typ_CS"/>
</dbReference>
<dbReference type="PROSITE" id="PS00041">
    <property type="entry name" value="HTH_ARAC_FAMILY_1"/>
    <property type="match status" value="1"/>
</dbReference>
<dbReference type="AlphaFoldDB" id="A0A919XD94"/>
<feature type="domain" description="HTH araC/xylS-type" evidence="5">
    <location>
        <begin position="629"/>
        <end position="728"/>
    </location>
</feature>
<dbReference type="SUPFAM" id="SSF46689">
    <property type="entry name" value="Homeodomain-like"/>
    <property type="match status" value="1"/>
</dbReference>
<dbReference type="Proteomes" id="UP000679779">
    <property type="component" value="Unassembled WGS sequence"/>
</dbReference>
<keyword evidence="4" id="KW-0472">Membrane</keyword>
<keyword evidence="4" id="KW-1133">Transmembrane helix</keyword>
<evidence type="ECO:0000313" key="7">
    <source>
        <dbReference type="Proteomes" id="UP000679779"/>
    </source>
</evidence>
<keyword evidence="4" id="KW-0812">Transmembrane</keyword>